<dbReference type="GO" id="GO:0010181">
    <property type="term" value="F:FMN binding"/>
    <property type="evidence" value="ECO:0007669"/>
    <property type="project" value="TreeGrafter"/>
</dbReference>
<dbReference type="AlphaFoldDB" id="A0A7C9RAG5"/>
<dbReference type="Gene3D" id="3.40.50.360">
    <property type="match status" value="1"/>
</dbReference>
<evidence type="ECO:0000313" key="3">
    <source>
        <dbReference type="Proteomes" id="UP000481252"/>
    </source>
</evidence>
<dbReference type="InterPro" id="IPR029039">
    <property type="entry name" value="Flavoprotein-like_sf"/>
</dbReference>
<dbReference type="GO" id="GO:0016491">
    <property type="term" value="F:oxidoreductase activity"/>
    <property type="evidence" value="ECO:0007669"/>
    <property type="project" value="InterPro"/>
</dbReference>
<comment type="caution">
    <text evidence="2">The sequence shown here is derived from an EMBL/GenBank/DDBJ whole genome shotgun (WGS) entry which is preliminary data.</text>
</comment>
<name>A0A7C9RAG5_9HYPH</name>
<keyword evidence="3" id="KW-1185">Reference proteome</keyword>
<dbReference type="SUPFAM" id="SSF52218">
    <property type="entry name" value="Flavoproteins"/>
    <property type="match status" value="1"/>
</dbReference>
<dbReference type="Pfam" id="PF03358">
    <property type="entry name" value="FMN_red"/>
    <property type="match status" value="1"/>
</dbReference>
<accession>A0A7C9RAG5</accession>
<proteinExistence type="predicted"/>
<dbReference type="PANTHER" id="PTHR30543">
    <property type="entry name" value="CHROMATE REDUCTASE"/>
    <property type="match status" value="1"/>
</dbReference>
<reference evidence="2 3" key="1">
    <citation type="submission" date="2020-02" db="EMBL/GenBank/DDBJ databases">
        <title>Genome sequence of the type strain CGMCC 1.15528 of Mesorhizobium zhangyense.</title>
        <authorList>
            <person name="Gao J."/>
            <person name="Sun J."/>
        </authorList>
    </citation>
    <scope>NUCLEOTIDE SEQUENCE [LARGE SCALE GENOMIC DNA]</scope>
    <source>
        <strain evidence="2 3">CGMCC 1.15528</strain>
    </source>
</reference>
<evidence type="ECO:0000313" key="2">
    <source>
        <dbReference type="EMBL" id="NGN44082.1"/>
    </source>
</evidence>
<dbReference type="EMBL" id="JAAKZG010000013">
    <property type="protein sequence ID" value="NGN44082.1"/>
    <property type="molecule type" value="Genomic_DNA"/>
</dbReference>
<organism evidence="2 3">
    <name type="scientific">Mesorhizobium zhangyense</name>
    <dbReference type="NCBI Taxonomy" id="1776730"/>
    <lineage>
        <taxon>Bacteria</taxon>
        <taxon>Pseudomonadati</taxon>
        <taxon>Pseudomonadota</taxon>
        <taxon>Alphaproteobacteria</taxon>
        <taxon>Hyphomicrobiales</taxon>
        <taxon>Phyllobacteriaceae</taxon>
        <taxon>Mesorhizobium</taxon>
    </lineage>
</organism>
<dbReference type="Proteomes" id="UP000481252">
    <property type="component" value="Unassembled WGS sequence"/>
</dbReference>
<dbReference type="GO" id="GO:0005829">
    <property type="term" value="C:cytosol"/>
    <property type="evidence" value="ECO:0007669"/>
    <property type="project" value="TreeGrafter"/>
</dbReference>
<dbReference type="RefSeq" id="WP_165120485.1">
    <property type="nucleotide sequence ID" value="NZ_JAAKZG010000013.1"/>
</dbReference>
<sequence length="196" mass="21566">MTQKLNIIIGSTRPGRVGPVFAKWFADFTRKHGKFEPVLVDLADFNLPIFDEPKHPRLGQYENAHTKKLSEAIDAGDAFVFVTPEYNYFAPASLINAITYLSAEWKYKPAGFLSYAGVSGGLRAVESIKPLLMAQKVVPLQEGVPVPNYPQFLKDGVFEPNELITTGATAMLDELDRWAGALKVLRPSKAVADKAA</sequence>
<dbReference type="InterPro" id="IPR050712">
    <property type="entry name" value="NAD(P)H-dep_reductase"/>
</dbReference>
<gene>
    <name evidence="2" type="ORF">G6N74_23730</name>
</gene>
<dbReference type="PANTHER" id="PTHR30543:SF21">
    <property type="entry name" value="NAD(P)H-DEPENDENT FMN REDUCTASE LOT6"/>
    <property type="match status" value="1"/>
</dbReference>
<feature type="domain" description="NADPH-dependent FMN reductase-like" evidence="1">
    <location>
        <begin position="4"/>
        <end position="148"/>
    </location>
</feature>
<dbReference type="InterPro" id="IPR005025">
    <property type="entry name" value="FMN_Rdtase-like_dom"/>
</dbReference>
<protein>
    <submittedName>
        <fullName evidence="2">NAD(P)H-dependent oxidoreductase</fullName>
    </submittedName>
</protein>
<evidence type="ECO:0000259" key="1">
    <source>
        <dbReference type="Pfam" id="PF03358"/>
    </source>
</evidence>